<evidence type="ECO:0000313" key="1">
    <source>
        <dbReference type="EMBL" id="KXT45414.1"/>
    </source>
</evidence>
<accession>A0A139L1U1</accession>
<dbReference type="AlphaFoldDB" id="A0A139L1U1"/>
<sequence>MFHSLTFLSNKQITRLVVFIKKPDKSTGSFLRKGKTSRKFIRLLI</sequence>
<evidence type="ECO:0000313" key="2">
    <source>
        <dbReference type="Proteomes" id="UP000070319"/>
    </source>
</evidence>
<reference evidence="1 2" key="1">
    <citation type="submission" date="2016-02" db="EMBL/GenBank/DDBJ databases">
        <authorList>
            <person name="Wen L."/>
            <person name="He K."/>
            <person name="Yang H."/>
        </authorList>
    </citation>
    <scope>NUCLEOTIDE SEQUENCE [LARGE SCALE GENOMIC DNA]</scope>
    <source>
        <strain evidence="1 2">KLE1704</strain>
    </source>
</reference>
<dbReference type="Proteomes" id="UP000070319">
    <property type="component" value="Unassembled WGS sequence"/>
</dbReference>
<organism evidence="1">
    <name type="scientific">Bacteroides intestinalis</name>
    <dbReference type="NCBI Taxonomy" id="329854"/>
    <lineage>
        <taxon>Bacteria</taxon>
        <taxon>Pseudomonadati</taxon>
        <taxon>Bacteroidota</taxon>
        <taxon>Bacteroidia</taxon>
        <taxon>Bacteroidales</taxon>
        <taxon>Bacteroidaceae</taxon>
        <taxon>Bacteroides</taxon>
    </lineage>
</organism>
<proteinExistence type="predicted"/>
<name>A0A139L1U1_9BACE</name>
<gene>
    <name evidence="1" type="ORF">HMPREF2531_03561</name>
</gene>
<dbReference type="EMBL" id="LTDF01000137">
    <property type="protein sequence ID" value="KXT45414.1"/>
    <property type="molecule type" value="Genomic_DNA"/>
</dbReference>
<protein>
    <submittedName>
        <fullName evidence="1">Uncharacterized protein</fullName>
    </submittedName>
</protein>
<comment type="caution">
    <text evidence="1">The sequence shown here is derived from an EMBL/GenBank/DDBJ whole genome shotgun (WGS) entry which is preliminary data.</text>
</comment>